<sequence length="111" mass="11949">MIDLRRQLLEDKALRDTARSIITAQFDRVRNGLSGQRMGEQLAEEVGDETLDAADRASDALRGKGGIVAGVAAAVAGATALWFAREPLLEMFRSSDEDEAEEEPDDEADGG</sequence>
<reference evidence="2 3" key="1">
    <citation type="submission" date="2024-01" db="EMBL/GenBank/DDBJ databases">
        <title>The genome sequence of Erythrobacteraceae sp. strain 1XM1-14.</title>
        <authorList>
            <person name="Liu Y."/>
        </authorList>
    </citation>
    <scope>NUCLEOTIDE SEQUENCE [LARGE SCALE GENOMIC DNA]</scope>
    <source>
        <strain evidence="2 3">1XM1-14</strain>
    </source>
</reference>
<keyword evidence="1" id="KW-1133">Transmembrane helix</keyword>
<proteinExistence type="predicted"/>
<evidence type="ECO:0000313" key="2">
    <source>
        <dbReference type="EMBL" id="MEE1877932.1"/>
    </source>
</evidence>
<evidence type="ECO:0000313" key="3">
    <source>
        <dbReference type="Proteomes" id="UP001343492"/>
    </source>
</evidence>
<evidence type="ECO:0000256" key="1">
    <source>
        <dbReference type="SAM" id="Phobius"/>
    </source>
</evidence>
<keyword evidence="1" id="KW-0812">Transmembrane</keyword>
<keyword evidence="1" id="KW-0472">Membrane</keyword>
<dbReference type="Proteomes" id="UP001343492">
    <property type="component" value="Unassembled WGS sequence"/>
</dbReference>
<keyword evidence="3" id="KW-1185">Reference proteome</keyword>
<protein>
    <recommendedName>
        <fullName evidence="4">DUF3618 domain-containing protein</fullName>
    </recommendedName>
</protein>
<organism evidence="2 3">
    <name type="scientific">Altererythrobacter litoralis</name>
    <dbReference type="NCBI Taxonomy" id="3113904"/>
    <lineage>
        <taxon>Bacteria</taxon>
        <taxon>Pseudomonadati</taxon>
        <taxon>Pseudomonadota</taxon>
        <taxon>Alphaproteobacteria</taxon>
        <taxon>Sphingomonadales</taxon>
        <taxon>Erythrobacteraceae</taxon>
        <taxon>Altererythrobacter</taxon>
    </lineage>
</organism>
<dbReference type="RefSeq" id="WP_354145033.1">
    <property type="nucleotide sequence ID" value="NZ_JAZDQV010000008.1"/>
</dbReference>
<comment type="caution">
    <text evidence="2">The sequence shown here is derived from an EMBL/GenBank/DDBJ whole genome shotgun (WGS) entry which is preliminary data.</text>
</comment>
<feature type="transmembrane region" description="Helical" evidence="1">
    <location>
        <begin position="66"/>
        <end position="84"/>
    </location>
</feature>
<name>A0ABU7GFR5_9SPHN</name>
<gene>
    <name evidence="2" type="ORF">VRS74_09585</name>
</gene>
<dbReference type="EMBL" id="JAZDQV010000008">
    <property type="protein sequence ID" value="MEE1877932.1"/>
    <property type="molecule type" value="Genomic_DNA"/>
</dbReference>
<evidence type="ECO:0008006" key="4">
    <source>
        <dbReference type="Google" id="ProtNLM"/>
    </source>
</evidence>
<accession>A0ABU7GFR5</accession>